<dbReference type="KEGG" id="nba:CUN60_03295"/>
<dbReference type="GO" id="GO:0005737">
    <property type="term" value="C:cytoplasm"/>
    <property type="evidence" value="ECO:0007669"/>
    <property type="project" value="TreeGrafter"/>
</dbReference>
<reference evidence="7" key="1">
    <citation type="submission" date="2017-11" db="EMBL/GenBank/DDBJ databases">
        <authorList>
            <person name="Chan K.G."/>
            <person name="Lee L.S."/>
        </authorList>
    </citation>
    <scope>NUCLEOTIDE SEQUENCE [LARGE SCALE GENOMIC DNA]</scope>
    <source>
        <strain evidence="7">DSM 100970</strain>
    </source>
</reference>
<evidence type="ECO:0000256" key="4">
    <source>
        <dbReference type="ARBA" id="ARBA00022840"/>
    </source>
</evidence>
<dbReference type="PANTHER" id="PTHR11136:SF0">
    <property type="entry name" value="DIHYDROFOLATE SYNTHETASE-RELATED"/>
    <property type="match status" value="1"/>
</dbReference>
<name>A0A2I7N4H5_9NEIS</name>
<dbReference type="AlphaFoldDB" id="A0A2I7N4H5"/>
<dbReference type="InterPro" id="IPR036565">
    <property type="entry name" value="Mur-like_cat_sf"/>
</dbReference>
<evidence type="ECO:0000256" key="2">
    <source>
        <dbReference type="ARBA" id="ARBA00022598"/>
    </source>
</evidence>
<dbReference type="GO" id="GO:0046654">
    <property type="term" value="P:tetrahydrofolate biosynthetic process"/>
    <property type="evidence" value="ECO:0007669"/>
    <property type="project" value="UniProtKB-UniPathway"/>
</dbReference>
<evidence type="ECO:0000256" key="3">
    <source>
        <dbReference type="ARBA" id="ARBA00022741"/>
    </source>
</evidence>
<gene>
    <name evidence="6" type="ORF">CUN60_03295</name>
</gene>
<proteinExistence type="inferred from homology"/>
<dbReference type="GO" id="GO:0008841">
    <property type="term" value="F:dihydrofolate synthase activity"/>
    <property type="evidence" value="ECO:0007669"/>
    <property type="project" value="TreeGrafter"/>
</dbReference>
<sequence>MAADKQQLIDKLLATDNYSAPLSEVKQIAEKLRITPQYPIVLIGGTNGKGSTCAFLTTILSNAGYKVGTFTSPHVFDYNERICLNNNPVSDSELEDTLSQVIAASEKNLGLFKSFVLASHLIFSEHKVDIAIVEVGIGGLNDATNIFTPSISAISSIGMDHCELLGNSIEEIGLNKAGIFRSNQPALIAGSNIPESVIKYAQSINAKLQIINRDFSYNRQQISWDFISESLCYYGLPMPSLRGNEQLNNAALSIAILNNIRNRFPVNLGQIKSGLLQTSLIGRFQVLPGTPKLCLILHIIRKQLRCSYKIC</sequence>
<dbReference type="EMBL" id="CP024847">
    <property type="protein sequence ID" value="AUR51364.1"/>
    <property type="molecule type" value="Genomic_DNA"/>
</dbReference>
<dbReference type="RefSeq" id="WP_102950664.1">
    <property type="nucleotide sequence ID" value="NZ_CP024847.1"/>
</dbReference>
<dbReference type="GO" id="GO:0005524">
    <property type="term" value="F:ATP binding"/>
    <property type="evidence" value="ECO:0007669"/>
    <property type="project" value="UniProtKB-KW"/>
</dbReference>
<feature type="domain" description="Mur ligase central" evidence="5">
    <location>
        <begin position="43"/>
        <end position="229"/>
    </location>
</feature>
<dbReference type="Proteomes" id="UP000236655">
    <property type="component" value="Chromosome"/>
</dbReference>
<evidence type="ECO:0000259" key="5">
    <source>
        <dbReference type="Pfam" id="PF08245"/>
    </source>
</evidence>
<accession>A0A2I7N4H5</accession>
<evidence type="ECO:0000313" key="6">
    <source>
        <dbReference type="EMBL" id="AUR51364.1"/>
    </source>
</evidence>
<dbReference type="InterPro" id="IPR018109">
    <property type="entry name" value="Folylpolyglutamate_synth_CS"/>
</dbReference>
<dbReference type="PROSITE" id="PS01011">
    <property type="entry name" value="FOLYLPOLYGLU_SYNT_1"/>
    <property type="match status" value="1"/>
</dbReference>
<evidence type="ECO:0000313" key="7">
    <source>
        <dbReference type="Proteomes" id="UP000236655"/>
    </source>
</evidence>
<dbReference type="SUPFAM" id="SSF53623">
    <property type="entry name" value="MurD-like peptide ligases, catalytic domain"/>
    <property type="match status" value="1"/>
</dbReference>
<comment type="similarity">
    <text evidence="1">Belongs to the folylpolyglutamate synthase family.</text>
</comment>
<keyword evidence="4" id="KW-0067">ATP-binding</keyword>
<dbReference type="UniPathway" id="UPA00077">
    <property type="reaction ID" value="UER00157"/>
</dbReference>
<dbReference type="InterPro" id="IPR001645">
    <property type="entry name" value="Folylpolyglutamate_synth"/>
</dbReference>
<dbReference type="InterPro" id="IPR013221">
    <property type="entry name" value="Mur_ligase_cen"/>
</dbReference>
<evidence type="ECO:0000256" key="1">
    <source>
        <dbReference type="ARBA" id="ARBA00008276"/>
    </source>
</evidence>
<dbReference type="OrthoDB" id="9809356at2"/>
<organism evidence="6 7">
    <name type="scientific">Aquella oligotrophica</name>
    <dbReference type="NCBI Taxonomy" id="2067065"/>
    <lineage>
        <taxon>Bacteria</taxon>
        <taxon>Pseudomonadati</taxon>
        <taxon>Pseudomonadota</taxon>
        <taxon>Betaproteobacteria</taxon>
        <taxon>Neisseriales</taxon>
        <taxon>Neisseriaceae</taxon>
        <taxon>Aquella</taxon>
    </lineage>
</organism>
<protein>
    <recommendedName>
        <fullName evidence="5">Mur ligase central domain-containing protein</fullName>
    </recommendedName>
</protein>
<dbReference type="Gene3D" id="3.40.1190.10">
    <property type="entry name" value="Mur-like, catalytic domain"/>
    <property type="match status" value="1"/>
</dbReference>
<dbReference type="Pfam" id="PF08245">
    <property type="entry name" value="Mur_ligase_M"/>
    <property type="match status" value="1"/>
</dbReference>
<dbReference type="NCBIfam" id="TIGR01499">
    <property type="entry name" value="folC"/>
    <property type="match status" value="1"/>
</dbReference>
<dbReference type="PANTHER" id="PTHR11136">
    <property type="entry name" value="FOLYLPOLYGLUTAMATE SYNTHASE-RELATED"/>
    <property type="match status" value="1"/>
</dbReference>
<keyword evidence="7" id="KW-1185">Reference proteome</keyword>
<keyword evidence="2" id="KW-0436">Ligase</keyword>
<keyword evidence="3" id="KW-0547">Nucleotide-binding</keyword>
<dbReference type="GO" id="GO:0004326">
    <property type="term" value="F:tetrahydrofolylpolyglutamate synthase activity"/>
    <property type="evidence" value="ECO:0007669"/>
    <property type="project" value="InterPro"/>
</dbReference>